<dbReference type="AlphaFoldDB" id="D5AA01"/>
<keyword evidence="3 5" id="KW-0378">Hydrolase</keyword>
<evidence type="ECO:0000313" key="9">
    <source>
        <dbReference type="EMBL" id="ADE76370.1"/>
    </source>
</evidence>
<comment type="similarity">
    <text evidence="1 5">Belongs to the metallophosphoesterase superfamily. Purple acid phosphatase family.</text>
</comment>
<reference evidence="9" key="1">
    <citation type="submission" date="2010-04" db="EMBL/GenBank/DDBJ databases">
        <authorList>
            <person name="Reid K.E."/>
            <person name="Liao N."/>
            <person name="Chan S."/>
            <person name="Docking R."/>
            <person name="Taylor G."/>
            <person name="Moore R."/>
            <person name="Mayo M."/>
            <person name="Munro S."/>
            <person name="King J."/>
            <person name="Yanchuk A."/>
            <person name="Holt R."/>
            <person name="Jones S."/>
            <person name="Marra M."/>
            <person name="Ritland C.E."/>
            <person name="Ritland K."/>
            <person name="Bohlmann J."/>
        </authorList>
    </citation>
    <scope>NUCLEOTIDE SEQUENCE</scope>
    <source>
        <tissue evidence="9">Bud</tissue>
    </source>
</reference>
<dbReference type="InterPro" id="IPR041792">
    <property type="entry name" value="MPP_PAP"/>
</dbReference>
<evidence type="ECO:0000256" key="1">
    <source>
        <dbReference type="ARBA" id="ARBA00008723"/>
    </source>
</evidence>
<comment type="catalytic activity">
    <reaction evidence="5">
        <text>a phosphate monoester + H2O = an alcohol + phosphate</text>
        <dbReference type="Rhea" id="RHEA:15017"/>
        <dbReference type="ChEBI" id="CHEBI:15377"/>
        <dbReference type="ChEBI" id="CHEBI:30879"/>
        <dbReference type="ChEBI" id="CHEBI:43474"/>
        <dbReference type="ChEBI" id="CHEBI:67140"/>
        <dbReference type="EC" id="3.1.3.2"/>
    </reaction>
</comment>
<evidence type="ECO:0000256" key="2">
    <source>
        <dbReference type="ARBA" id="ARBA00022729"/>
    </source>
</evidence>
<evidence type="ECO:0000259" key="6">
    <source>
        <dbReference type="Pfam" id="PF00149"/>
    </source>
</evidence>
<dbReference type="InterPro" id="IPR039331">
    <property type="entry name" value="PAPs-like"/>
</dbReference>
<dbReference type="GO" id="GO:0046872">
    <property type="term" value="F:metal ion binding"/>
    <property type="evidence" value="ECO:0007669"/>
    <property type="project" value="InterPro"/>
</dbReference>
<dbReference type="InterPro" id="IPR004843">
    <property type="entry name" value="Calcineurin-like_PHP"/>
</dbReference>
<dbReference type="Pfam" id="PF14008">
    <property type="entry name" value="Metallophos_C"/>
    <property type="match status" value="1"/>
</dbReference>
<dbReference type="PANTHER" id="PTHR22953:SF155">
    <property type="entry name" value="PURPLE ACID PHOSPHATASE 18"/>
    <property type="match status" value="1"/>
</dbReference>
<dbReference type="InterPro" id="IPR008963">
    <property type="entry name" value="Purple_acid_Pase-like_N"/>
</dbReference>
<feature type="domain" description="Purple acid phosphatase C-terminal" evidence="7">
    <location>
        <begin position="343"/>
        <end position="399"/>
    </location>
</feature>
<evidence type="ECO:0000256" key="5">
    <source>
        <dbReference type="RuleBase" id="RU361203"/>
    </source>
</evidence>
<sequence length="423" mass="47509">MGVLPGFMMMLFAAYASANVGPLAPETVSFLQQKPNSDTDPQQVHVSLIGENQMRITWITNDANVPSVVEYGTSPGVYNFSAKGENTSYTYLGYRSGQIHYVTLGPLEANTIYYYRCGTYGPEYSVKTPRSEFPITFAIVGDLGQTGRTNSTLQHIQQANYDVFLLPGDLSYADTQQPLWDSFGMLVQPLASTRPWMVTEGDHEIERIPIVITTEFIAYNARWRMPFEESGSSSNLYYSFEVAGVHIVMLGSYAEYKQNSDQYEWLQADLSRVNKTRTPWIIVLFHVPWYNSNAAHQGEGNDMRAAMEPLLYAAKVDIAFAGHVHAYERFSRVYMNTVNPCGAVHITIGDGGNSQGLDSDFLDSQPQWSLFREASFGHGELTIYNATHAHWSWHRNDDDASTMADENWINNLSLSSNCTAEDY</sequence>
<dbReference type="InterPro" id="IPR025733">
    <property type="entry name" value="PAPs_C"/>
</dbReference>
<evidence type="ECO:0000259" key="7">
    <source>
        <dbReference type="Pfam" id="PF14008"/>
    </source>
</evidence>
<dbReference type="Pfam" id="PF16656">
    <property type="entry name" value="Pur_ac_phosph_N"/>
    <property type="match status" value="1"/>
</dbReference>
<evidence type="ECO:0000259" key="8">
    <source>
        <dbReference type="Pfam" id="PF16656"/>
    </source>
</evidence>
<dbReference type="InterPro" id="IPR029052">
    <property type="entry name" value="Metallo-depent_PP-like"/>
</dbReference>
<proteinExistence type="evidence at transcript level"/>
<name>D5AA01_PICSI</name>
<feature type="signal peptide" evidence="5">
    <location>
        <begin position="1"/>
        <end position="18"/>
    </location>
</feature>
<organism evidence="9">
    <name type="scientific">Picea sitchensis</name>
    <name type="common">Sitka spruce</name>
    <name type="synonym">Pinus sitchensis</name>
    <dbReference type="NCBI Taxonomy" id="3332"/>
    <lineage>
        <taxon>Eukaryota</taxon>
        <taxon>Viridiplantae</taxon>
        <taxon>Streptophyta</taxon>
        <taxon>Embryophyta</taxon>
        <taxon>Tracheophyta</taxon>
        <taxon>Spermatophyta</taxon>
        <taxon>Pinopsida</taxon>
        <taxon>Pinidae</taxon>
        <taxon>Conifers I</taxon>
        <taxon>Pinales</taxon>
        <taxon>Pinaceae</taxon>
        <taxon>Picea</taxon>
    </lineage>
</organism>
<protein>
    <recommendedName>
        <fullName evidence="5">Purple acid phosphatase</fullName>
        <ecNumber evidence="5">3.1.3.2</ecNumber>
    </recommendedName>
</protein>
<keyword evidence="2 5" id="KW-0732">Signal</keyword>
<dbReference type="EMBL" id="BT123026">
    <property type="protein sequence ID" value="ADE76370.1"/>
    <property type="molecule type" value="mRNA"/>
</dbReference>
<dbReference type="CDD" id="cd00839">
    <property type="entry name" value="MPP_PAPs"/>
    <property type="match status" value="1"/>
</dbReference>
<feature type="domain" description="Calcineurin-like phosphoesterase" evidence="6">
    <location>
        <begin position="136"/>
        <end position="327"/>
    </location>
</feature>
<dbReference type="SUPFAM" id="SSF56300">
    <property type="entry name" value="Metallo-dependent phosphatases"/>
    <property type="match status" value="1"/>
</dbReference>
<evidence type="ECO:0000256" key="4">
    <source>
        <dbReference type="ARBA" id="ARBA00023180"/>
    </source>
</evidence>
<evidence type="ECO:0000256" key="3">
    <source>
        <dbReference type="ARBA" id="ARBA00022801"/>
    </source>
</evidence>
<dbReference type="Gene3D" id="2.60.40.380">
    <property type="entry name" value="Purple acid phosphatase-like, N-terminal"/>
    <property type="match status" value="1"/>
</dbReference>
<feature type="domain" description="Purple acid phosphatase N-terminal" evidence="8">
    <location>
        <begin position="41"/>
        <end position="128"/>
    </location>
</feature>
<feature type="chain" id="PRO_5005126549" description="Purple acid phosphatase" evidence="5">
    <location>
        <begin position="19"/>
        <end position="423"/>
    </location>
</feature>
<dbReference type="EC" id="3.1.3.2" evidence="5"/>
<dbReference type="PANTHER" id="PTHR22953">
    <property type="entry name" value="ACID PHOSPHATASE RELATED"/>
    <property type="match status" value="1"/>
</dbReference>
<dbReference type="Pfam" id="PF00149">
    <property type="entry name" value="Metallophos"/>
    <property type="match status" value="1"/>
</dbReference>
<keyword evidence="4" id="KW-0325">Glycoprotein</keyword>
<dbReference type="GO" id="GO:0003993">
    <property type="term" value="F:acid phosphatase activity"/>
    <property type="evidence" value="ECO:0007669"/>
    <property type="project" value="UniProtKB-EC"/>
</dbReference>
<dbReference type="Gene3D" id="3.60.21.10">
    <property type="match status" value="1"/>
</dbReference>
<dbReference type="InterPro" id="IPR015914">
    <property type="entry name" value="PAPs_N"/>
</dbReference>
<dbReference type="SUPFAM" id="SSF49363">
    <property type="entry name" value="Purple acid phosphatase, N-terminal domain"/>
    <property type="match status" value="1"/>
</dbReference>
<accession>D5AA01</accession>